<name>A0A9E7KCA9_9LILI</name>
<dbReference type="GO" id="GO:0042393">
    <property type="term" value="F:histone binding"/>
    <property type="evidence" value="ECO:0007669"/>
    <property type="project" value="UniProtKB-ARBA"/>
</dbReference>
<evidence type="ECO:0000256" key="6">
    <source>
        <dbReference type="SAM" id="MobiDB-lite"/>
    </source>
</evidence>
<dbReference type="OrthoDB" id="19419at2759"/>
<evidence type="ECO:0000256" key="1">
    <source>
        <dbReference type="ARBA" id="ARBA00009947"/>
    </source>
</evidence>
<feature type="region of interest" description="Disordered" evidence="6">
    <location>
        <begin position="431"/>
        <end position="473"/>
    </location>
</feature>
<comment type="similarity">
    <text evidence="1 4">Belongs to the nucleosome assembly protein (NAP) family.</text>
</comment>
<keyword evidence="8" id="KW-1185">Reference proteome</keyword>
<protein>
    <submittedName>
        <fullName evidence="7">Nucleosome chromatin assembly</fullName>
    </submittedName>
</protein>
<dbReference type="Pfam" id="PF03134">
    <property type="entry name" value="TB2_DP1_HVA22"/>
    <property type="match status" value="1"/>
</dbReference>
<dbReference type="GO" id="GO:0000724">
    <property type="term" value="P:double-strand break repair via homologous recombination"/>
    <property type="evidence" value="ECO:0007669"/>
    <property type="project" value="UniProtKB-ARBA"/>
</dbReference>
<keyword evidence="2 5" id="KW-0175">Coiled coil</keyword>
<dbReference type="Gene3D" id="1.20.5.1500">
    <property type="match status" value="1"/>
</dbReference>
<evidence type="ECO:0000313" key="8">
    <source>
        <dbReference type="Proteomes" id="UP001055439"/>
    </source>
</evidence>
<dbReference type="SUPFAM" id="SSF143113">
    <property type="entry name" value="NAP-like"/>
    <property type="match status" value="1"/>
</dbReference>
<dbReference type="InterPro" id="IPR002164">
    <property type="entry name" value="NAP_family"/>
</dbReference>
<proteinExistence type="inferred from homology"/>
<accession>A0A9E7KCA9</accession>
<evidence type="ECO:0000313" key="7">
    <source>
        <dbReference type="EMBL" id="URE10610.1"/>
    </source>
</evidence>
<dbReference type="InterPro" id="IPR037231">
    <property type="entry name" value="NAP-like_sf"/>
</dbReference>
<dbReference type="EMBL" id="CP097508">
    <property type="protein sequence ID" value="URE10610.1"/>
    <property type="molecule type" value="Genomic_DNA"/>
</dbReference>
<feature type="coiled-coil region" evidence="5">
    <location>
        <begin position="23"/>
        <end position="57"/>
    </location>
</feature>
<reference evidence="7" key="1">
    <citation type="submission" date="2022-05" db="EMBL/GenBank/DDBJ databases">
        <title>The Musa troglodytarum L. genome provides insights into the mechanism of non-climacteric behaviour and enrichment of carotenoids.</title>
        <authorList>
            <person name="Wang J."/>
        </authorList>
    </citation>
    <scope>NUCLEOTIDE SEQUENCE</scope>
    <source>
        <tissue evidence="7">Leaf</tissue>
    </source>
</reference>
<evidence type="ECO:0000256" key="4">
    <source>
        <dbReference type="RuleBase" id="RU003876"/>
    </source>
</evidence>
<dbReference type="Gene3D" id="3.30.1120.90">
    <property type="entry name" value="Nucleosome assembly protein"/>
    <property type="match status" value="1"/>
</dbReference>
<evidence type="ECO:0000256" key="2">
    <source>
        <dbReference type="ARBA" id="ARBA00023054"/>
    </source>
</evidence>
<dbReference type="Pfam" id="PF00956">
    <property type="entry name" value="NAP"/>
    <property type="match status" value="1"/>
</dbReference>
<dbReference type="GO" id="GO:0005634">
    <property type="term" value="C:nucleus"/>
    <property type="evidence" value="ECO:0007669"/>
    <property type="project" value="InterPro"/>
</dbReference>
<dbReference type="PANTHER" id="PTHR11875">
    <property type="entry name" value="TESTIS-SPECIFIC Y-ENCODED PROTEIN"/>
    <property type="match status" value="1"/>
</dbReference>
<organism evidence="7 8">
    <name type="scientific">Musa troglodytarum</name>
    <name type="common">fe'i banana</name>
    <dbReference type="NCBI Taxonomy" id="320322"/>
    <lineage>
        <taxon>Eukaryota</taxon>
        <taxon>Viridiplantae</taxon>
        <taxon>Streptophyta</taxon>
        <taxon>Embryophyta</taxon>
        <taxon>Tracheophyta</taxon>
        <taxon>Spermatophyta</taxon>
        <taxon>Magnoliopsida</taxon>
        <taxon>Liliopsida</taxon>
        <taxon>Zingiberales</taxon>
        <taxon>Musaceae</taxon>
        <taxon>Musa</taxon>
    </lineage>
</organism>
<dbReference type="AlphaFoldDB" id="A0A9E7KCA9"/>
<dbReference type="Proteomes" id="UP001055439">
    <property type="component" value="Chromosome 6"/>
</dbReference>
<evidence type="ECO:0000256" key="3">
    <source>
        <dbReference type="ARBA" id="ARBA00023186"/>
    </source>
</evidence>
<gene>
    <name evidence="7" type="ORF">MUK42_23619</name>
</gene>
<sequence>MAADKAKKTKVEDEGPDHIDGELVLSIEKLQEIQDEIERVNEEASEKVLEVEQKYNEIRRPIYKRRNETIQSIPDFWLTAFLSHPVLGDLLSEEDQKIFKYLVSLDVEDSKDVKSGYSIAFNFSPNPYFEDKCLTKTYSFLDEGTTNIIGTMIKWKEGMNVANGVVHEREGGKRPLVEESFFAWFSEAQQKNLSEGLSDEMAEIIKEDLWPNPLKYFNNEADEEDFDGDEYDDEEKCSLCLSSLTLTHFFCILCRPLVTLVYPLYASVKAIESKSPVDDQQWLTFWVLYSLLTLFELTFAKVIEWLPFWPFAKLIFNCWLVLPYFNGAAYVYEHFVRPLVLNQQTVNIWYVPQKKGIFSKPDDVLSAAEKFIEENGPEAFEKLINKARGASKSKKSNKHVTFDMGEAEKESKSWKSYVRFSKLDAKKISKSSKSNKHVTSGEMEVEKESRTGANKMDAEKESNPSKSDGHVTFDEMDVERESRSWMNDSFMIFDDDGRYWN</sequence>
<feature type="compositionally biased region" description="Basic and acidic residues" evidence="6">
    <location>
        <begin position="444"/>
        <end position="473"/>
    </location>
</feature>
<dbReference type="GO" id="GO:0006334">
    <property type="term" value="P:nucleosome assembly"/>
    <property type="evidence" value="ECO:0007669"/>
    <property type="project" value="InterPro"/>
</dbReference>
<dbReference type="InterPro" id="IPR004345">
    <property type="entry name" value="TB2_DP1_HVA22"/>
</dbReference>
<evidence type="ECO:0000256" key="5">
    <source>
        <dbReference type="SAM" id="Coils"/>
    </source>
</evidence>
<keyword evidence="3" id="KW-0143">Chaperone</keyword>